<evidence type="ECO:0000256" key="4">
    <source>
        <dbReference type="ARBA" id="ARBA00023002"/>
    </source>
</evidence>
<name>A0A0S4QGP6_9ACTN</name>
<dbReference type="GO" id="GO:0005506">
    <property type="term" value="F:iron ion binding"/>
    <property type="evidence" value="ECO:0007669"/>
    <property type="project" value="InterPro"/>
</dbReference>
<dbReference type="RefSeq" id="WP_114476364.1">
    <property type="nucleotide sequence ID" value="NZ_FAOZ01000003.1"/>
</dbReference>
<dbReference type="PANTHER" id="PTHR43756:SF5">
    <property type="entry name" value="CHOLINE MONOOXYGENASE, CHLOROPLASTIC"/>
    <property type="match status" value="1"/>
</dbReference>
<keyword evidence="2" id="KW-0001">2Fe-2S</keyword>
<keyword evidence="10" id="KW-1185">Reference proteome</keyword>
<dbReference type="Gene3D" id="2.102.10.10">
    <property type="entry name" value="Rieske [2Fe-2S] iron-sulphur domain"/>
    <property type="match status" value="1"/>
</dbReference>
<dbReference type="SUPFAM" id="SSF55961">
    <property type="entry name" value="Bet v1-like"/>
    <property type="match status" value="1"/>
</dbReference>
<dbReference type="CDD" id="cd03469">
    <property type="entry name" value="Rieske_RO_Alpha_N"/>
    <property type="match status" value="1"/>
</dbReference>
<evidence type="ECO:0000313" key="9">
    <source>
        <dbReference type="EMBL" id="CUU54653.1"/>
    </source>
</evidence>
<evidence type="ECO:0000256" key="7">
    <source>
        <dbReference type="SAM" id="MobiDB-lite"/>
    </source>
</evidence>
<comment type="cofactor">
    <cofactor evidence="1">
        <name>Fe cation</name>
        <dbReference type="ChEBI" id="CHEBI:24875"/>
    </cofactor>
</comment>
<dbReference type="GO" id="GO:0004497">
    <property type="term" value="F:monooxygenase activity"/>
    <property type="evidence" value="ECO:0007669"/>
    <property type="project" value="UniProtKB-ARBA"/>
</dbReference>
<dbReference type="InterPro" id="IPR036922">
    <property type="entry name" value="Rieske_2Fe-2S_sf"/>
</dbReference>
<organism evidence="9 10">
    <name type="scientific">Parafrankia irregularis</name>
    <dbReference type="NCBI Taxonomy" id="795642"/>
    <lineage>
        <taxon>Bacteria</taxon>
        <taxon>Bacillati</taxon>
        <taxon>Actinomycetota</taxon>
        <taxon>Actinomycetes</taxon>
        <taxon>Frankiales</taxon>
        <taxon>Frankiaceae</taxon>
        <taxon>Parafrankia</taxon>
    </lineage>
</organism>
<evidence type="ECO:0000256" key="5">
    <source>
        <dbReference type="ARBA" id="ARBA00023004"/>
    </source>
</evidence>
<evidence type="ECO:0000256" key="2">
    <source>
        <dbReference type="ARBA" id="ARBA00022714"/>
    </source>
</evidence>
<dbReference type="InterPro" id="IPR015879">
    <property type="entry name" value="Ring_hydroxy_dOase_asu_C_dom"/>
</dbReference>
<dbReference type="EMBL" id="FAOZ01000003">
    <property type="protein sequence ID" value="CUU54653.1"/>
    <property type="molecule type" value="Genomic_DNA"/>
</dbReference>
<dbReference type="SUPFAM" id="SSF50022">
    <property type="entry name" value="ISP domain"/>
    <property type="match status" value="1"/>
</dbReference>
<dbReference type="GO" id="GO:0051213">
    <property type="term" value="F:dioxygenase activity"/>
    <property type="evidence" value="ECO:0007669"/>
    <property type="project" value="UniProtKB-KW"/>
</dbReference>
<keyword evidence="6" id="KW-0411">Iron-sulfur</keyword>
<dbReference type="InterPro" id="IPR017941">
    <property type="entry name" value="Rieske_2Fe-2S"/>
</dbReference>
<sequence>MTATSDPAAGIAPTGRSTGRATGRPGARPAAPDDLRPLVAGLVGELAASAGPVETAITPPPACYTSPLFFEAERDAVFGRSWLYLCHVSELPAAGDHLAVTVAGEPLVVTRGEDDAIRVLSALCRHRSYPLVVEDGNSRQLRCPYHYWAYGLDGCLVAAPTMEPGHPLAELRRTANLPSFPVEIFHGFVFTHLGGLGSPDGPGSPGSEPPPLAPTLAALDAELAGYRTEDLVVGHRLTLPDLPWNWKNMLENALEAYHTSFLHAGYHDAAPARLVRFLGFDPATDGAILRHAGLVRPDGGFLTDDGTAAFPILPYLRDEQRGRILYTAVPPLMFASLKPDSAMIMRILPDAVDRMTLTVTWLFPPATVAAPTFAAAMARQLAFFDIVNGQDMAANERMYRGLRARGAVRGPYSPQEATLPQFNAWLLRQMTSWLADGQQNPADGHQGMDGAA</sequence>
<evidence type="ECO:0000259" key="8">
    <source>
        <dbReference type="PROSITE" id="PS51296"/>
    </source>
</evidence>
<dbReference type="PANTHER" id="PTHR43756">
    <property type="entry name" value="CHOLINE MONOOXYGENASE, CHLOROPLASTIC"/>
    <property type="match status" value="1"/>
</dbReference>
<evidence type="ECO:0000256" key="1">
    <source>
        <dbReference type="ARBA" id="ARBA00001962"/>
    </source>
</evidence>
<dbReference type="GO" id="GO:0051537">
    <property type="term" value="F:2 iron, 2 sulfur cluster binding"/>
    <property type="evidence" value="ECO:0007669"/>
    <property type="project" value="UniProtKB-KW"/>
</dbReference>
<dbReference type="PRINTS" id="PR00090">
    <property type="entry name" value="RNGDIOXGNASE"/>
</dbReference>
<dbReference type="AlphaFoldDB" id="A0A0S4QGP6"/>
<dbReference type="Gene3D" id="3.90.380.10">
    <property type="entry name" value="Naphthalene 1,2-dioxygenase Alpha Subunit, Chain A, domain 1"/>
    <property type="match status" value="1"/>
</dbReference>
<dbReference type="PROSITE" id="PS51296">
    <property type="entry name" value="RIESKE"/>
    <property type="match status" value="1"/>
</dbReference>
<reference evidence="10" key="1">
    <citation type="submission" date="2015-11" db="EMBL/GenBank/DDBJ databases">
        <authorList>
            <person name="Varghese N."/>
        </authorList>
    </citation>
    <scope>NUCLEOTIDE SEQUENCE [LARGE SCALE GENOMIC DNA]</scope>
    <source>
        <strain evidence="10">DSM 45899</strain>
    </source>
</reference>
<evidence type="ECO:0000313" key="10">
    <source>
        <dbReference type="Proteomes" id="UP000198802"/>
    </source>
</evidence>
<dbReference type="Proteomes" id="UP000198802">
    <property type="component" value="Unassembled WGS sequence"/>
</dbReference>
<dbReference type="GO" id="GO:0016705">
    <property type="term" value="F:oxidoreductase activity, acting on paired donors, with incorporation or reduction of molecular oxygen"/>
    <property type="evidence" value="ECO:0007669"/>
    <property type="project" value="UniProtKB-ARBA"/>
</dbReference>
<keyword evidence="5" id="KW-0408">Iron</keyword>
<feature type="region of interest" description="Disordered" evidence="7">
    <location>
        <begin position="1"/>
        <end position="34"/>
    </location>
</feature>
<evidence type="ECO:0000256" key="6">
    <source>
        <dbReference type="ARBA" id="ARBA00023014"/>
    </source>
</evidence>
<accession>A0A0S4QGP6</accession>
<dbReference type="Pfam" id="PF00355">
    <property type="entry name" value="Rieske"/>
    <property type="match status" value="1"/>
</dbReference>
<protein>
    <submittedName>
        <fullName evidence="9">Phenylpropionate dioxygenase, large terminal subunit</fullName>
    </submittedName>
</protein>
<feature type="domain" description="Rieske" evidence="8">
    <location>
        <begin position="83"/>
        <end position="191"/>
    </location>
</feature>
<keyword evidence="9" id="KW-0223">Dioxygenase</keyword>
<dbReference type="Pfam" id="PF00848">
    <property type="entry name" value="Ring_hydroxyl_A"/>
    <property type="match status" value="1"/>
</dbReference>
<keyword evidence="4" id="KW-0560">Oxidoreductase</keyword>
<proteinExistence type="predicted"/>
<gene>
    <name evidence="9" type="ORF">Ga0074812_103143</name>
</gene>
<dbReference type="InterPro" id="IPR001663">
    <property type="entry name" value="Rng_hydr_dOase-A"/>
</dbReference>
<keyword evidence="3" id="KW-0479">Metal-binding</keyword>
<feature type="compositionally biased region" description="Low complexity" evidence="7">
    <location>
        <begin position="12"/>
        <end position="30"/>
    </location>
</feature>
<evidence type="ECO:0000256" key="3">
    <source>
        <dbReference type="ARBA" id="ARBA00022723"/>
    </source>
</evidence>